<feature type="compositionally biased region" description="Basic and acidic residues" evidence="1">
    <location>
        <begin position="510"/>
        <end position="533"/>
    </location>
</feature>
<dbReference type="RefSeq" id="XP_029220531.1">
    <property type="nucleotide sequence ID" value="XM_029363165.1"/>
</dbReference>
<dbReference type="AlphaFoldDB" id="A0A2A9MM09"/>
<feature type="region of interest" description="Disordered" evidence="1">
    <location>
        <begin position="829"/>
        <end position="894"/>
    </location>
</feature>
<feature type="region of interest" description="Disordered" evidence="1">
    <location>
        <begin position="85"/>
        <end position="106"/>
    </location>
</feature>
<dbReference type="Proteomes" id="UP000224006">
    <property type="component" value="Chromosome III"/>
</dbReference>
<name>A0A2A9MM09_BESBE</name>
<accession>A0A2A9MM09</accession>
<feature type="compositionally biased region" description="Low complexity" evidence="1">
    <location>
        <begin position="832"/>
        <end position="857"/>
    </location>
</feature>
<feature type="region of interest" description="Disordered" evidence="1">
    <location>
        <begin position="342"/>
        <end position="373"/>
    </location>
</feature>
<feature type="compositionally biased region" description="Low complexity" evidence="1">
    <location>
        <begin position="425"/>
        <end position="437"/>
    </location>
</feature>
<feature type="region of interest" description="Disordered" evidence="1">
    <location>
        <begin position="294"/>
        <end position="327"/>
    </location>
</feature>
<dbReference type="KEGG" id="bbes:BESB_047140"/>
<feature type="region of interest" description="Disordered" evidence="1">
    <location>
        <begin position="143"/>
        <end position="195"/>
    </location>
</feature>
<keyword evidence="3" id="KW-1185">Reference proteome</keyword>
<evidence type="ECO:0000313" key="3">
    <source>
        <dbReference type="Proteomes" id="UP000224006"/>
    </source>
</evidence>
<dbReference type="OrthoDB" id="364384at2759"/>
<organism evidence="2 3">
    <name type="scientific">Besnoitia besnoiti</name>
    <name type="common">Apicomplexan protozoan</name>
    <dbReference type="NCBI Taxonomy" id="94643"/>
    <lineage>
        <taxon>Eukaryota</taxon>
        <taxon>Sar</taxon>
        <taxon>Alveolata</taxon>
        <taxon>Apicomplexa</taxon>
        <taxon>Conoidasida</taxon>
        <taxon>Coccidia</taxon>
        <taxon>Eucoccidiorida</taxon>
        <taxon>Eimeriorina</taxon>
        <taxon>Sarcocystidae</taxon>
        <taxon>Besnoitia</taxon>
    </lineage>
</organism>
<sequence>MAGEGIVQSLTVSHDVARLHQSTGLAVPHSLSSPLARAPRRQSALVLSELLGASAGAARLALRRFLIEASSLPPLVSVSARLSARVRRPGEGREEGEEDERAEQEARALGAFSPLVVAVLSASHPEKALLVARLLDLPLSRPADSRELGSRSAVEAARRRGEKANEDDVAHAQNAEDDADAAVAQTTGEEKRPSQEGVFASLQHLPGATPSVLFHLDYAATPFSLLSAQSLRDAQEDGGAVAEEESDRPAAALAEAARRDRTPAEAAKWARILGGVSSLVLIPLQARQLRVATPQGLAARGREPAAEDKRDRRDSSGAETPELQVRLPEEVAVMLRGFARGVRDRQRQRGEGDEGQKAREGDKKEVKHASREEEDIPPVVVLLMDTPEDWEPALTQAVAAAVDDLLATAGGDSRPERQTEGIGAGRESASSGSSVSRRSVIIALPESAWVGGKASPSFSTEKKKFLTMLEEARFRHETARRQREELRREREAQKQESKGGLEGGGAKQAEAQERQAERRDGDRVGDRQAEKTRSASPQDDTLPDLLVSKLFATSAPGDARERPQPLLPHEAQFADLVAPDVLSWAVQRDILAAAAPVLQEWKRHVELDGLVIPRFGHQASELLRALLPLYDAATLSAAHTPARQLARHELQTFLEDELRHLYLQQLMLLERRARVRLRAALLAALKRPSLPGRLFSSLARGISNKEGAPVASEKMRDAAEKVIADLQREAAELVLSSEASPVPESLAASRFSSALHAEEFPLQQALRHSVELAVEMRERAAVASSEAISFLRSRVHAGAAKLADVAWFPPRLRAALTRVSAELLDPEKHAPRAASASPSCSSLAAPSLSLQPAAATAPSPPPGAAPERRRARDAGREDAEQEGENASAREDSVSRRWGGFADDVQRAVKKRASDIYEENIRKLHGGLVGKLTGALRQLASDFIAGPLAARLEAQQRGFLSGVSLRDFLRFSVRPSVSFTAMLRRRGEGNLQGFASYNAGPLNVIVGFANDAPVVQPDGKMAPAFRVQPKLHFDVQRIREPPQRS</sequence>
<proteinExistence type="predicted"/>
<evidence type="ECO:0000313" key="2">
    <source>
        <dbReference type="EMBL" id="PFH36522.1"/>
    </source>
</evidence>
<feature type="compositionally biased region" description="Basic and acidic residues" evidence="1">
    <location>
        <begin position="300"/>
        <end position="316"/>
    </location>
</feature>
<evidence type="ECO:0000256" key="1">
    <source>
        <dbReference type="SAM" id="MobiDB-lite"/>
    </source>
</evidence>
<feature type="region of interest" description="Disordered" evidence="1">
    <location>
        <begin position="476"/>
        <end position="542"/>
    </location>
</feature>
<dbReference type="VEuPathDB" id="ToxoDB:BESB_047140"/>
<gene>
    <name evidence="2" type="ORF">BESB_047140</name>
</gene>
<dbReference type="GeneID" id="40309644"/>
<feature type="region of interest" description="Disordered" evidence="1">
    <location>
        <begin position="409"/>
        <end position="437"/>
    </location>
</feature>
<protein>
    <submittedName>
        <fullName evidence="2">Uncharacterized protein</fullName>
    </submittedName>
</protein>
<reference evidence="2 3" key="1">
    <citation type="submission" date="2017-09" db="EMBL/GenBank/DDBJ databases">
        <title>Genome sequencing of Besnoitia besnoiti strain Bb-Ger1.</title>
        <authorList>
            <person name="Schares G."/>
            <person name="Venepally P."/>
            <person name="Lorenzi H.A."/>
        </authorList>
    </citation>
    <scope>NUCLEOTIDE SEQUENCE [LARGE SCALE GENOMIC DNA]</scope>
    <source>
        <strain evidence="2 3">Bb-Ger1</strain>
    </source>
</reference>
<feature type="compositionally biased region" description="Basic and acidic residues" evidence="1">
    <location>
        <begin position="156"/>
        <end position="170"/>
    </location>
</feature>
<comment type="caution">
    <text evidence="2">The sequence shown here is derived from an EMBL/GenBank/DDBJ whole genome shotgun (WGS) entry which is preliminary data.</text>
</comment>
<dbReference type="EMBL" id="NWUJ01000003">
    <property type="protein sequence ID" value="PFH36522.1"/>
    <property type="molecule type" value="Genomic_DNA"/>
</dbReference>
<feature type="compositionally biased region" description="Basic and acidic residues" evidence="1">
    <location>
        <begin position="342"/>
        <end position="371"/>
    </location>
</feature>
<feature type="compositionally biased region" description="Basic and acidic residues" evidence="1">
    <location>
        <begin position="866"/>
        <end position="878"/>
    </location>
</feature>
<feature type="compositionally biased region" description="Basic and acidic residues" evidence="1">
    <location>
        <begin position="476"/>
        <end position="499"/>
    </location>
</feature>